<dbReference type="Proteomes" id="UP001222800">
    <property type="component" value="Chromosome"/>
</dbReference>
<dbReference type="RefSeq" id="WP_277734524.1">
    <property type="nucleotide sequence ID" value="NZ_CP120733.1"/>
</dbReference>
<sequence length="147" mass="17157">MINKIIDAISISINSEFDDSYEIYTESIEQGLKEPCFSVFCLNPTNELFRNKKYFRNNQFCIQYFPSTNEPKAECNSVLERLYDCLESITIVENETTESMTRGSRMKSEIVDGVLNFFINYNMFVYKVEIPADNMEDLEIDTDAKGW</sequence>
<accession>A0ABY8EHH6</accession>
<gene>
    <name evidence="1" type="ORF">P4S50_09035</name>
</gene>
<protein>
    <recommendedName>
        <fullName evidence="3">Phage protein</fullName>
    </recommendedName>
</protein>
<reference evidence="1 2" key="1">
    <citation type="submission" date="2023-03" db="EMBL/GenBank/DDBJ databases">
        <title>Complete genome sequence of Tepidibacter sp. SWIR-1, isolated from a deep-sea hydrothermal vent.</title>
        <authorList>
            <person name="Li X."/>
        </authorList>
    </citation>
    <scope>NUCLEOTIDE SEQUENCE [LARGE SCALE GENOMIC DNA]</scope>
    <source>
        <strain evidence="1 2">SWIR-1</strain>
    </source>
</reference>
<dbReference type="Pfam" id="PF20765">
    <property type="entry name" value="Phage_tail_terminator_8"/>
    <property type="match status" value="1"/>
</dbReference>
<dbReference type="InterPro" id="IPR049254">
    <property type="entry name" value="Phage_tail_terminator"/>
</dbReference>
<keyword evidence="2" id="KW-1185">Reference proteome</keyword>
<evidence type="ECO:0000313" key="2">
    <source>
        <dbReference type="Proteomes" id="UP001222800"/>
    </source>
</evidence>
<evidence type="ECO:0000313" key="1">
    <source>
        <dbReference type="EMBL" id="WFD12211.1"/>
    </source>
</evidence>
<proteinExistence type="predicted"/>
<organism evidence="1 2">
    <name type="scientific">Tepidibacter hydrothermalis</name>
    <dbReference type="NCBI Taxonomy" id="3036126"/>
    <lineage>
        <taxon>Bacteria</taxon>
        <taxon>Bacillati</taxon>
        <taxon>Bacillota</taxon>
        <taxon>Clostridia</taxon>
        <taxon>Peptostreptococcales</taxon>
        <taxon>Peptostreptococcaceae</taxon>
        <taxon>Tepidibacter</taxon>
    </lineage>
</organism>
<dbReference type="EMBL" id="CP120733">
    <property type="protein sequence ID" value="WFD12211.1"/>
    <property type="molecule type" value="Genomic_DNA"/>
</dbReference>
<evidence type="ECO:0008006" key="3">
    <source>
        <dbReference type="Google" id="ProtNLM"/>
    </source>
</evidence>
<name>A0ABY8EHH6_9FIRM</name>